<evidence type="ECO:0000313" key="3">
    <source>
        <dbReference type="EMBL" id="TWU09438.1"/>
    </source>
</evidence>
<evidence type="ECO:0000313" key="4">
    <source>
        <dbReference type="Proteomes" id="UP000320735"/>
    </source>
</evidence>
<protein>
    <submittedName>
        <fullName evidence="3">Ribonuclease BN</fullName>
        <ecNumber evidence="3">3.1.-.-</ecNumber>
    </submittedName>
</protein>
<dbReference type="GO" id="GO:0042781">
    <property type="term" value="F:3'-tRNA processing endoribonuclease activity"/>
    <property type="evidence" value="ECO:0007669"/>
    <property type="project" value="TreeGrafter"/>
</dbReference>
<dbReference type="EMBL" id="SJPP01000002">
    <property type="protein sequence ID" value="TWU09438.1"/>
    <property type="molecule type" value="Genomic_DNA"/>
</dbReference>
<dbReference type="NCBIfam" id="NF041257">
    <property type="entry name" value="GntH_guanitoxin"/>
    <property type="match status" value="1"/>
</dbReference>
<organism evidence="3 4">
    <name type="scientific">Symmachiella macrocystis</name>
    <dbReference type="NCBI Taxonomy" id="2527985"/>
    <lineage>
        <taxon>Bacteria</taxon>
        <taxon>Pseudomonadati</taxon>
        <taxon>Planctomycetota</taxon>
        <taxon>Planctomycetia</taxon>
        <taxon>Planctomycetales</taxon>
        <taxon>Planctomycetaceae</taxon>
        <taxon>Symmachiella</taxon>
    </lineage>
</organism>
<dbReference type="AlphaFoldDB" id="A0A5C6BBS3"/>
<keyword evidence="1 3" id="KW-0378">Hydrolase</keyword>
<dbReference type="RefSeq" id="WP_146373132.1">
    <property type="nucleotide sequence ID" value="NZ_SJPP01000002.1"/>
</dbReference>
<dbReference type="SMART" id="SM00849">
    <property type="entry name" value="Lactamase_B"/>
    <property type="match status" value="1"/>
</dbReference>
<proteinExistence type="predicted"/>
<dbReference type="SUPFAM" id="SSF56281">
    <property type="entry name" value="Metallo-hydrolase/oxidoreductase"/>
    <property type="match status" value="1"/>
</dbReference>
<dbReference type="CDD" id="cd07719">
    <property type="entry name" value="arylsulfatase_AtsA-like_MBL-fold"/>
    <property type="match status" value="1"/>
</dbReference>
<dbReference type="Pfam" id="PF23023">
    <property type="entry name" value="Anti-Pycsar_Apyc1"/>
    <property type="match status" value="1"/>
</dbReference>
<dbReference type="EC" id="3.1.-.-" evidence="3"/>
<sequence>MSKETKKQLGILSILAIGFFLGFIVANNNWKYEPKALAADANSTEKYSPVKARGRDFYTPNSETLQPNEMRLLACGTGMPTARPKQAASCWLLELGNGDKFIFDVGTGSAERISAFQIPYNYLDKVFLSHLHTDHFGDLDALFVGGALAGRQKPLRVWGPSGGTPERGTKYAVDHLRKALTWDLDGRKGITDPRGYHIEVNEFDYRGMNKIVYQENGVTIRSFPAIHALDGPVSYSLEWNGLKFVFGGDTYPNKWFAKYAKDADLAIHECFIAVPDMITKFKFTPQSALAVGTQIHTAPEAFGSVMSLIKPRMAVAYHFFKDFDTTASINDRIRKTYKGPLSLSMDYMVWNITPDEIRVRMAVVDEDVWPPPATEKPQLPDASQRIPYSKEIVNGKLDVQDVIQPTYDEINKKYGLKEKQD</sequence>
<gene>
    <name evidence="3" type="primary">rbn_1</name>
    <name evidence="3" type="ORF">CA54_46800</name>
</gene>
<evidence type="ECO:0000259" key="2">
    <source>
        <dbReference type="SMART" id="SM00849"/>
    </source>
</evidence>
<dbReference type="OrthoDB" id="9800940at2"/>
<comment type="caution">
    <text evidence="3">The sequence shown here is derived from an EMBL/GenBank/DDBJ whole genome shotgun (WGS) entry which is preliminary data.</text>
</comment>
<reference evidence="3 4" key="1">
    <citation type="submission" date="2019-02" db="EMBL/GenBank/DDBJ databases">
        <title>Deep-cultivation of Planctomycetes and their phenomic and genomic characterization uncovers novel biology.</title>
        <authorList>
            <person name="Wiegand S."/>
            <person name="Jogler M."/>
            <person name="Boedeker C."/>
            <person name="Pinto D."/>
            <person name="Vollmers J."/>
            <person name="Rivas-Marin E."/>
            <person name="Kohn T."/>
            <person name="Peeters S.H."/>
            <person name="Heuer A."/>
            <person name="Rast P."/>
            <person name="Oberbeckmann S."/>
            <person name="Bunk B."/>
            <person name="Jeske O."/>
            <person name="Meyerdierks A."/>
            <person name="Storesund J.E."/>
            <person name="Kallscheuer N."/>
            <person name="Luecker S."/>
            <person name="Lage O.M."/>
            <person name="Pohl T."/>
            <person name="Merkel B.J."/>
            <person name="Hornburger P."/>
            <person name="Mueller R.-W."/>
            <person name="Bruemmer F."/>
            <person name="Labrenz M."/>
            <person name="Spormann A.M."/>
            <person name="Op Den Camp H."/>
            <person name="Overmann J."/>
            <person name="Amann R."/>
            <person name="Jetten M.S.M."/>
            <person name="Mascher T."/>
            <person name="Medema M.H."/>
            <person name="Devos D.P."/>
            <person name="Kaster A.-K."/>
            <person name="Ovreas L."/>
            <person name="Rohde M."/>
            <person name="Galperin M.Y."/>
            <person name="Jogler C."/>
        </authorList>
    </citation>
    <scope>NUCLEOTIDE SEQUENCE [LARGE SCALE GENOMIC DNA]</scope>
    <source>
        <strain evidence="3 4">CA54</strain>
    </source>
</reference>
<accession>A0A5C6BBS3</accession>
<feature type="domain" description="Metallo-beta-lactamase" evidence="2">
    <location>
        <begin position="87"/>
        <end position="277"/>
    </location>
</feature>
<name>A0A5C6BBS3_9PLAN</name>
<dbReference type="PANTHER" id="PTHR46018">
    <property type="entry name" value="ZINC PHOSPHODIESTERASE ELAC PROTEIN 1"/>
    <property type="match status" value="1"/>
</dbReference>
<dbReference type="Gene3D" id="3.60.15.10">
    <property type="entry name" value="Ribonuclease Z/Hydroxyacylglutathione hydrolase-like"/>
    <property type="match status" value="1"/>
</dbReference>
<dbReference type="PANTHER" id="PTHR46018:SF2">
    <property type="entry name" value="ZINC PHOSPHODIESTERASE ELAC PROTEIN 1"/>
    <property type="match status" value="1"/>
</dbReference>
<evidence type="ECO:0000256" key="1">
    <source>
        <dbReference type="ARBA" id="ARBA00022801"/>
    </source>
</evidence>
<dbReference type="InterPro" id="IPR036866">
    <property type="entry name" value="RibonucZ/Hydroxyglut_hydro"/>
</dbReference>
<dbReference type="InterPro" id="IPR001279">
    <property type="entry name" value="Metallo-B-lactamas"/>
</dbReference>
<keyword evidence="4" id="KW-1185">Reference proteome</keyword>
<dbReference type="InterPro" id="IPR044094">
    <property type="entry name" value="AtsA-like_MBL-fold"/>
</dbReference>
<dbReference type="Proteomes" id="UP000320735">
    <property type="component" value="Unassembled WGS sequence"/>
</dbReference>